<dbReference type="SUPFAM" id="SSF55190">
    <property type="entry name" value="Arginyl-tRNA synthetase (ArgRS), N-terminal 'additional' domain"/>
    <property type="match status" value="1"/>
</dbReference>
<dbReference type="GO" id="GO:0005840">
    <property type="term" value="C:ribosome"/>
    <property type="evidence" value="ECO:0007669"/>
    <property type="project" value="UniProtKB-KW"/>
</dbReference>
<dbReference type="SUPFAM" id="SSF52374">
    <property type="entry name" value="Nucleotidylyl transferase"/>
    <property type="match status" value="1"/>
</dbReference>
<dbReference type="InterPro" id="IPR035684">
    <property type="entry name" value="ArgRS_core"/>
</dbReference>
<dbReference type="Pfam" id="PF05746">
    <property type="entry name" value="DALR_1"/>
    <property type="match status" value="1"/>
</dbReference>
<dbReference type="PROSITE" id="PS00360">
    <property type="entry name" value="RIBOSOMAL_S9"/>
    <property type="match status" value="1"/>
</dbReference>
<dbReference type="FunFam" id="1.10.730.10:FF:000006">
    <property type="entry name" value="Arginyl-tRNA synthetase 2, mitochondrial"/>
    <property type="match status" value="1"/>
</dbReference>
<dbReference type="InterPro" id="IPR020568">
    <property type="entry name" value="Ribosomal_Su5_D2-typ_SF"/>
</dbReference>
<dbReference type="EC" id="6.1.1.19" evidence="3"/>
<dbReference type="Gene3D" id="3.30.1360.70">
    <property type="entry name" value="Arginyl tRNA synthetase N-terminal domain"/>
    <property type="match status" value="1"/>
</dbReference>
<dbReference type="InterPro" id="IPR014729">
    <property type="entry name" value="Rossmann-like_a/b/a_fold"/>
</dbReference>
<evidence type="ECO:0000256" key="6">
    <source>
        <dbReference type="ARBA" id="ARBA00022840"/>
    </source>
</evidence>
<proteinExistence type="inferred from homology"/>
<dbReference type="Proteomes" id="UP001153678">
    <property type="component" value="Unassembled WGS sequence"/>
</dbReference>
<dbReference type="FunFam" id="3.40.50.620:FF:000058">
    <property type="entry name" value="Mitochondrial arginyl-tRNA synthetase"/>
    <property type="match status" value="1"/>
</dbReference>
<dbReference type="InterPro" id="IPR036695">
    <property type="entry name" value="Arg-tRNA-synth_N_sf"/>
</dbReference>
<dbReference type="AlphaFoldDB" id="A0A9W4SPC8"/>
<dbReference type="InterPro" id="IPR001278">
    <property type="entry name" value="Arg-tRNA-ligase"/>
</dbReference>
<keyword evidence="4 14" id="KW-0436">Ligase</keyword>
<dbReference type="GO" id="GO:0003735">
    <property type="term" value="F:structural constituent of ribosome"/>
    <property type="evidence" value="ECO:0007669"/>
    <property type="project" value="InterPro"/>
</dbReference>
<dbReference type="PRINTS" id="PR01038">
    <property type="entry name" value="TRNASYNTHARG"/>
</dbReference>
<evidence type="ECO:0000256" key="14">
    <source>
        <dbReference type="RuleBase" id="RU363038"/>
    </source>
</evidence>
<keyword evidence="10 13" id="KW-0687">Ribonucleoprotein</keyword>
<organism evidence="16 17">
    <name type="scientific">Funneliformis geosporum</name>
    <dbReference type="NCBI Taxonomy" id="1117311"/>
    <lineage>
        <taxon>Eukaryota</taxon>
        <taxon>Fungi</taxon>
        <taxon>Fungi incertae sedis</taxon>
        <taxon>Mucoromycota</taxon>
        <taxon>Glomeromycotina</taxon>
        <taxon>Glomeromycetes</taxon>
        <taxon>Glomerales</taxon>
        <taxon>Glomeraceae</taxon>
        <taxon>Funneliformis</taxon>
    </lineage>
</organism>
<dbReference type="InterPro" id="IPR020574">
    <property type="entry name" value="Ribosomal_uS9_CS"/>
</dbReference>
<comment type="similarity">
    <text evidence="1 13">Belongs to the universal ribosomal protein uS9 family.</text>
</comment>
<comment type="similarity">
    <text evidence="2 14">Belongs to the class-I aminoacyl-tRNA synthetase family.</text>
</comment>
<dbReference type="CDD" id="cd00671">
    <property type="entry name" value="ArgRS_core"/>
    <property type="match status" value="1"/>
</dbReference>
<dbReference type="Pfam" id="PF00750">
    <property type="entry name" value="tRNA-synt_1d"/>
    <property type="match status" value="1"/>
</dbReference>
<dbReference type="GO" id="GO:0005524">
    <property type="term" value="F:ATP binding"/>
    <property type="evidence" value="ECO:0007669"/>
    <property type="project" value="UniProtKB-KW"/>
</dbReference>
<evidence type="ECO:0000256" key="7">
    <source>
        <dbReference type="ARBA" id="ARBA00022917"/>
    </source>
</evidence>
<comment type="caution">
    <text evidence="16">The sequence shown here is derived from an EMBL/GenBank/DDBJ whole genome shotgun (WGS) entry which is preliminary data.</text>
</comment>
<keyword evidence="9 14" id="KW-0030">Aminoacyl-tRNA synthetase</keyword>
<dbReference type="InterPro" id="IPR014721">
    <property type="entry name" value="Ribsml_uS5_D2-typ_fold_subgr"/>
</dbReference>
<evidence type="ECO:0000256" key="12">
    <source>
        <dbReference type="ARBA" id="ARBA00049339"/>
    </source>
</evidence>
<sequence length="831" mass="94279">MTEAAVAVQTYGRKKTATAVAHCKRGKGLIKINGSPIHLVEPEILRSKVYEPILLLGQDRFANVDIRVRVKGGGHTSQVYAIRQAIAKAIVAFYQKYVDEAQKKEIKDILIHYDRSLLVADPRRCEPKKFGGPGARARVLIPLNLIKLIPNKQGIKNIKLTFIKNRSAVFFTERHFARFSEPSLLYDKIKPSEYLRQNDPSNLNPARLVSNIISLLTLKRIKGHDRNYLLNANRPFLTYFSTLVSKKTVKKMDEKLASAEIVNAAIINATDQGSSLSFSPVTPVPHVKGADLENNKLDSFRSFVASIIAKFSGKSADDILGILEVPKKPEFGDIAIAIPRLQGPYLNFKINKLLLANILLDDIYKRKENYGNNQSGIGKTALVEFSSPNIAKPFHAGHLRSTIIGNFVKNVHDANGWKTIGMNYLGDWGKQYGLLAVGFEKYGSEEELIKDPIKYLYNIYVNINKEIEKDETINEHARAYFKKMEEGDEAALALWKKFRDLSIEKYKEIYARLNINFDVYSGESQISNENMNRALEVLKDKHIIKESEGALIIDLNQYKMDVVVVQKNDGTTLYITRDIGAAIERYEKYKFDAMYYIVASQQDLHLKQLFKVLELMGMEWVDRCKHISFGMVNGMSTRKGTAVFLDDILEQTKESMHEVMRQNEKKYSQIDNPDQVADIIGISAVMIQDMSAKRIRNYAFNWNRMFSFEGDTGPYLQYAHARLCSIERNCGFEINPNIDISLLSVKPALDLIDIIAQYPDFVKAALHTLEPCTIVTYAMKLSHTVSVVLETLWVVGQERKVAEARLLMYWASRITLGNALKLLGLKPLERM</sequence>
<reference evidence="16" key="1">
    <citation type="submission" date="2022-08" db="EMBL/GenBank/DDBJ databases">
        <authorList>
            <person name="Kallberg Y."/>
            <person name="Tangrot J."/>
            <person name="Rosling A."/>
        </authorList>
    </citation>
    <scope>NUCLEOTIDE SEQUENCE</scope>
    <source>
        <strain evidence="16">Wild A</strain>
    </source>
</reference>
<dbReference type="PANTHER" id="PTHR11956">
    <property type="entry name" value="ARGINYL-TRNA SYNTHETASE"/>
    <property type="match status" value="1"/>
</dbReference>
<dbReference type="Gene3D" id="1.10.730.10">
    <property type="entry name" value="Isoleucyl-tRNA Synthetase, Domain 1"/>
    <property type="match status" value="1"/>
</dbReference>
<dbReference type="SUPFAM" id="SSF54211">
    <property type="entry name" value="Ribosomal protein S5 domain 2-like"/>
    <property type="match status" value="1"/>
</dbReference>
<evidence type="ECO:0000313" key="17">
    <source>
        <dbReference type="Proteomes" id="UP001153678"/>
    </source>
</evidence>
<evidence type="ECO:0000256" key="5">
    <source>
        <dbReference type="ARBA" id="ARBA00022741"/>
    </source>
</evidence>
<evidence type="ECO:0000256" key="8">
    <source>
        <dbReference type="ARBA" id="ARBA00022980"/>
    </source>
</evidence>
<keyword evidence="17" id="KW-1185">Reference proteome</keyword>
<evidence type="ECO:0000256" key="10">
    <source>
        <dbReference type="ARBA" id="ARBA00023274"/>
    </source>
</evidence>
<evidence type="ECO:0000313" key="16">
    <source>
        <dbReference type="EMBL" id="CAI2176739.1"/>
    </source>
</evidence>
<name>A0A9W4SPC8_9GLOM</name>
<dbReference type="InterPro" id="IPR009080">
    <property type="entry name" value="tRNAsynth_Ia_anticodon-bd"/>
</dbReference>
<feature type="domain" description="DALR anticodon binding" evidence="15">
    <location>
        <begin position="716"/>
        <end position="831"/>
    </location>
</feature>
<accession>A0A9W4SPC8</accession>
<dbReference type="Pfam" id="PF00380">
    <property type="entry name" value="Ribosomal_S9"/>
    <property type="match status" value="1"/>
</dbReference>
<dbReference type="GO" id="GO:0004814">
    <property type="term" value="F:arginine-tRNA ligase activity"/>
    <property type="evidence" value="ECO:0007669"/>
    <property type="project" value="UniProtKB-EC"/>
</dbReference>
<dbReference type="Gene3D" id="3.30.230.10">
    <property type="match status" value="1"/>
</dbReference>
<dbReference type="PROSITE" id="PS00178">
    <property type="entry name" value="AA_TRNA_LIGASE_I"/>
    <property type="match status" value="1"/>
</dbReference>
<dbReference type="GO" id="GO:1990904">
    <property type="term" value="C:ribonucleoprotein complex"/>
    <property type="evidence" value="ECO:0007669"/>
    <property type="project" value="UniProtKB-KW"/>
</dbReference>
<protein>
    <recommendedName>
        <fullName evidence="3">arginine--tRNA ligase</fullName>
        <ecNumber evidence="3">6.1.1.19</ecNumber>
    </recommendedName>
    <alternativeName>
        <fullName evidence="11">Arginyl-tRNA synthetase</fullName>
    </alternativeName>
</protein>
<comment type="catalytic activity">
    <reaction evidence="12">
        <text>tRNA(Arg) + L-arginine + ATP = L-arginyl-tRNA(Arg) + AMP + diphosphate</text>
        <dbReference type="Rhea" id="RHEA:20301"/>
        <dbReference type="Rhea" id="RHEA-COMP:9658"/>
        <dbReference type="Rhea" id="RHEA-COMP:9673"/>
        <dbReference type="ChEBI" id="CHEBI:30616"/>
        <dbReference type="ChEBI" id="CHEBI:32682"/>
        <dbReference type="ChEBI" id="CHEBI:33019"/>
        <dbReference type="ChEBI" id="CHEBI:78442"/>
        <dbReference type="ChEBI" id="CHEBI:78513"/>
        <dbReference type="ChEBI" id="CHEBI:456215"/>
        <dbReference type="EC" id="6.1.1.19"/>
    </reaction>
</comment>
<dbReference type="EMBL" id="CAMKVN010001549">
    <property type="protein sequence ID" value="CAI2176739.1"/>
    <property type="molecule type" value="Genomic_DNA"/>
</dbReference>
<evidence type="ECO:0000256" key="11">
    <source>
        <dbReference type="ARBA" id="ARBA00033033"/>
    </source>
</evidence>
<dbReference type="InterPro" id="IPR001412">
    <property type="entry name" value="aa-tRNA-synth_I_CS"/>
</dbReference>
<evidence type="ECO:0000256" key="1">
    <source>
        <dbReference type="ARBA" id="ARBA00005251"/>
    </source>
</evidence>
<keyword evidence="5 14" id="KW-0547">Nucleotide-binding</keyword>
<evidence type="ECO:0000256" key="4">
    <source>
        <dbReference type="ARBA" id="ARBA00022598"/>
    </source>
</evidence>
<keyword evidence="8 13" id="KW-0689">Ribosomal protein</keyword>
<dbReference type="GO" id="GO:0006420">
    <property type="term" value="P:arginyl-tRNA aminoacylation"/>
    <property type="evidence" value="ECO:0007669"/>
    <property type="project" value="InterPro"/>
</dbReference>
<dbReference type="CDD" id="cd07956">
    <property type="entry name" value="Anticodon_Ia_Arg"/>
    <property type="match status" value="1"/>
</dbReference>
<gene>
    <name evidence="16" type="ORF">FWILDA_LOCUS7733</name>
</gene>
<evidence type="ECO:0000256" key="13">
    <source>
        <dbReference type="RuleBase" id="RU003815"/>
    </source>
</evidence>
<dbReference type="SMART" id="SM00836">
    <property type="entry name" value="DALR_1"/>
    <property type="match status" value="1"/>
</dbReference>
<dbReference type="FunFam" id="3.30.230.10:FF:000007">
    <property type="entry name" value="40S ribosomal protein S16"/>
    <property type="match status" value="1"/>
</dbReference>
<evidence type="ECO:0000256" key="9">
    <source>
        <dbReference type="ARBA" id="ARBA00023146"/>
    </source>
</evidence>
<dbReference type="GO" id="GO:0005739">
    <property type="term" value="C:mitochondrion"/>
    <property type="evidence" value="ECO:0007669"/>
    <property type="project" value="TreeGrafter"/>
</dbReference>
<dbReference type="InterPro" id="IPR000754">
    <property type="entry name" value="Ribosomal_uS9"/>
</dbReference>
<dbReference type="PANTHER" id="PTHR11956:SF11">
    <property type="entry name" value="ARGININE--TRNA LIGASE, MITOCHONDRIAL-RELATED"/>
    <property type="match status" value="1"/>
</dbReference>
<evidence type="ECO:0000256" key="3">
    <source>
        <dbReference type="ARBA" id="ARBA00012837"/>
    </source>
</evidence>
<keyword evidence="6 14" id="KW-0067">ATP-binding</keyword>
<evidence type="ECO:0000259" key="15">
    <source>
        <dbReference type="SMART" id="SM00836"/>
    </source>
</evidence>
<dbReference type="Gene3D" id="3.40.50.620">
    <property type="entry name" value="HUPs"/>
    <property type="match status" value="1"/>
</dbReference>
<dbReference type="SUPFAM" id="SSF47323">
    <property type="entry name" value="Anticodon-binding domain of a subclass of class I aminoacyl-tRNA synthetases"/>
    <property type="match status" value="1"/>
</dbReference>
<dbReference type="NCBIfam" id="TIGR00456">
    <property type="entry name" value="argS"/>
    <property type="match status" value="1"/>
</dbReference>
<dbReference type="GO" id="GO:0032543">
    <property type="term" value="P:mitochondrial translation"/>
    <property type="evidence" value="ECO:0007669"/>
    <property type="project" value="TreeGrafter"/>
</dbReference>
<keyword evidence="7 14" id="KW-0648">Protein biosynthesis</keyword>
<evidence type="ECO:0000256" key="2">
    <source>
        <dbReference type="ARBA" id="ARBA00005594"/>
    </source>
</evidence>
<dbReference type="InterPro" id="IPR008909">
    <property type="entry name" value="DALR_anticod-bd"/>
</dbReference>
<dbReference type="OrthoDB" id="68056at2759"/>